<dbReference type="InterPro" id="IPR011108">
    <property type="entry name" value="RMMBL"/>
</dbReference>
<dbReference type="InterPro" id="IPR050698">
    <property type="entry name" value="MBL"/>
</dbReference>
<dbReference type="InterPro" id="IPR001279">
    <property type="entry name" value="Metallo-B-lactamas"/>
</dbReference>
<dbReference type="Pfam" id="PF07521">
    <property type="entry name" value="RMMBL"/>
    <property type="match status" value="1"/>
</dbReference>
<evidence type="ECO:0000313" key="4">
    <source>
        <dbReference type="EMBL" id="WKN36603.1"/>
    </source>
</evidence>
<evidence type="ECO:0000256" key="1">
    <source>
        <dbReference type="ARBA" id="ARBA00022801"/>
    </source>
</evidence>
<evidence type="ECO:0000259" key="2">
    <source>
        <dbReference type="SMART" id="SM00849"/>
    </source>
</evidence>
<dbReference type="SMART" id="SM01027">
    <property type="entry name" value="Beta-Casp"/>
    <property type="match status" value="1"/>
</dbReference>
<dbReference type="Pfam" id="PF16661">
    <property type="entry name" value="Lactamase_B_6"/>
    <property type="match status" value="1"/>
</dbReference>
<dbReference type="Pfam" id="PF10996">
    <property type="entry name" value="Beta-Casp"/>
    <property type="match status" value="1"/>
</dbReference>
<dbReference type="CDD" id="cd16295">
    <property type="entry name" value="TTHA0252-CPSF-like_MBL-fold"/>
    <property type="match status" value="1"/>
</dbReference>
<dbReference type="EMBL" id="CP120682">
    <property type="protein sequence ID" value="WKN36603.1"/>
    <property type="molecule type" value="Genomic_DNA"/>
</dbReference>
<dbReference type="Gene3D" id="3.40.50.10890">
    <property type="match status" value="1"/>
</dbReference>
<dbReference type="PANTHER" id="PTHR11203:SF37">
    <property type="entry name" value="INTEGRATOR COMPLEX SUBUNIT 11"/>
    <property type="match status" value="1"/>
</dbReference>
<gene>
    <name evidence="4" type="ORF">K4G66_30025</name>
</gene>
<dbReference type="SUPFAM" id="SSF56281">
    <property type="entry name" value="Metallo-hydrolase/oxidoreductase"/>
    <property type="match status" value="1"/>
</dbReference>
<organism evidence="4">
    <name type="scientific">Roseihalotalea indica</name>
    <dbReference type="NCBI Taxonomy" id="2867963"/>
    <lineage>
        <taxon>Bacteria</taxon>
        <taxon>Pseudomonadati</taxon>
        <taxon>Bacteroidota</taxon>
        <taxon>Cytophagia</taxon>
        <taxon>Cytophagales</taxon>
        <taxon>Catalimonadaceae</taxon>
        <taxon>Roseihalotalea</taxon>
    </lineage>
</organism>
<dbReference type="AlphaFoldDB" id="A0AA49GND4"/>
<dbReference type="Gene3D" id="3.60.15.10">
    <property type="entry name" value="Ribonuclease Z/Hydroxyacylglutathione hydrolase-like"/>
    <property type="match status" value="1"/>
</dbReference>
<reference evidence="4" key="1">
    <citation type="journal article" date="2023" name="Comput. Struct. Biotechnol. J.">
        <title>Discovery of a novel marine Bacteroidetes with a rich repertoire of carbohydrate-active enzymes.</title>
        <authorList>
            <person name="Chen B."/>
            <person name="Liu G."/>
            <person name="Chen Q."/>
            <person name="Wang H."/>
            <person name="Liu L."/>
            <person name="Tang K."/>
        </authorList>
    </citation>
    <scope>NUCLEOTIDE SEQUENCE</scope>
    <source>
        <strain evidence="4">TK19036</strain>
    </source>
</reference>
<proteinExistence type="predicted"/>
<keyword evidence="1" id="KW-0378">Hydrolase</keyword>
<dbReference type="InterPro" id="IPR036866">
    <property type="entry name" value="RibonucZ/Hydroxyglut_hydro"/>
</dbReference>
<dbReference type="SMART" id="SM00849">
    <property type="entry name" value="Lactamase_B"/>
    <property type="match status" value="1"/>
</dbReference>
<feature type="domain" description="Beta-Casp" evidence="3">
    <location>
        <begin position="253"/>
        <end position="377"/>
    </location>
</feature>
<feature type="domain" description="Metallo-beta-lactamase" evidence="2">
    <location>
        <begin position="15"/>
        <end position="237"/>
    </location>
</feature>
<dbReference type="InterPro" id="IPR022712">
    <property type="entry name" value="Beta_Casp"/>
</dbReference>
<name>A0AA49GND4_9BACT</name>
<sequence>MNVSIQFLGAAQSVTGSKHLLHIDNFQILMDCGLFQGLKKLRERNWDPFPMDVTEVEALVISHAHIDHIGYLPKLVKEGYDGPIYCTTATAALARIMLLDSAKLQEEEAEWARKKGYSKHNPPKPLYTTEDAEQTFRLFQAYEFDEDIYLRNDIRLKFHNAGHILGAAWVEITISGPSQQKNLIFSGDVGRYNQPVLRDPVSMSHTDVLLVESTYGDRENLSEDPTEEFATVVNEAMDRGGCLLIPAFAVGRTQTVMYYLKTLMEANKIPKVPVYLDSPMAINVTKLYKQYFTFHKLRDQDLEYMESIFDYEFFNYYRSVPASQSINEIRKNAIIVSSSGMCTGGRILHHLIHRLTRPEDTILFVGYQAKGTRGRSILDQEETIRIFGQNVPLKMQVRRIDGLSAHADKSELLQWTNTLREVPKRTFLVHGEIESSQAMKQSLEEKGWSNIHIPDYMEKHVLFEGI</sequence>
<reference evidence="4" key="2">
    <citation type="journal article" date="2024" name="Antonie Van Leeuwenhoek">
        <title>Roseihalotalea indica gen. nov., sp. nov., a halophilic Bacteroidetes from mesopelagic Southwest Indian Ocean with higher carbohydrate metabolic potential.</title>
        <authorList>
            <person name="Chen B."/>
            <person name="Zhang M."/>
            <person name="Lin D."/>
            <person name="Ye J."/>
            <person name="Tang K."/>
        </authorList>
    </citation>
    <scope>NUCLEOTIDE SEQUENCE</scope>
    <source>
        <strain evidence="4">TK19036</strain>
    </source>
</reference>
<evidence type="ECO:0000259" key="3">
    <source>
        <dbReference type="SMART" id="SM01027"/>
    </source>
</evidence>
<dbReference type="GO" id="GO:0016787">
    <property type="term" value="F:hydrolase activity"/>
    <property type="evidence" value="ECO:0007669"/>
    <property type="project" value="UniProtKB-KW"/>
</dbReference>
<dbReference type="GO" id="GO:0004521">
    <property type="term" value="F:RNA endonuclease activity"/>
    <property type="evidence" value="ECO:0007669"/>
    <property type="project" value="TreeGrafter"/>
</dbReference>
<accession>A0AA49GND4</accession>
<dbReference type="PANTHER" id="PTHR11203">
    <property type="entry name" value="CLEAVAGE AND POLYADENYLATION SPECIFICITY FACTOR FAMILY MEMBER"/>
    <property type="match status" value="1"/>
</dbReference>
<protein>
    <submittedName>
        <fullName evidence="4">MBL fold metallo-hydrolase</fullName>
    </submittedName>
</protein>